<reference evidence="6" key="1">
    <citation type="journal article" date="2019" name="Int. J. Syst. Evol. Microbiol.">
        <title>The Global Catalogue of Microorganisms (GCM) 10K type strain sequencing project: providing services to taxonomists for standard genome sequencing and annotation.</title>
        <authorList>
            <consortium name="The Broad Institute Genomics Platform"/>
            <consortium name="The Broad Institute Genome Sequencing Center for Infectious Disease"/>
            <person name="Wu L."/>
            <person name="Ma J."/>
        </authorList>
    </citation>
    <scope>NUCLEOTIDE SEQUENCE [LARGE SCALE GENOMIC DNA]</scope>
    <source>
        <strain evidence="6">TISTR 1827</strain>
    </source>
</reference>
<keyword evidence="2" id="KW-0560">Oxidoreductase</keyword>
<name>A0ABW5R2B8_9BACL</name>
<comment type="caution">
    <text evidence="5">The sequence shown here is derived from an EMBL/GenBank/DDBJ whole genome shotgun (WGS) entry which is preliminary data.</text>
</comment>
<feature type="domain" description="Amine oxidase" evidence="4">
    <location>
        <begin position="13"/>
        <end position="415"/>
    </location>
</feature>
<keyword evidence="6" id="KW-1185">Reference proteome</keyword>
<sequence length="426" mass="46575">MTKYDVAVVGGGIAGLTAAVYAAKAGKRTILIDKQGRFGGRAMSTVKQGVTFNMGGHALYFGDAYDTFRELGLSLKGSKPSIDAHGIWKDKCSVLPTGAGSLMATPLLTWKGKMELAGWLAKLTKLDTSRYDRISLREWIEGNVHDPMLRNIFYSLLRTASYAAAPDLQAAGPVLKQFQAALRGVLYLDRGWGTMADELRELASKHGVRLLTNCKAVSIEHEDGAVRQVRCEDGTVIEAENVIATAPPAALCRLVPNAEATALARWNAQAIEVTAACLDVALRKLPEPKRQFVYGIDRPVFLTNQSRAARLSDNGEQVVCLIKYQSKETDAKQDLQDLEHTLDLVQPGWRDELVVKQFLPKITVCHDFVHIRREECPGPAVPEIKGLYVAGDWASHGELLVDAATASAKRAVRTIPKIEQMKEAAL</sequence>
<gene>
    <name evidence="5" type="ORF">ACFSW5_20905</name>
</gene>
<accession>A0ABW5R2B8</accession>
<dbReference type="SUPFAM" id="SSF51905">
    <property type="entry name" value="FAD/NAD(P)-binding domain"/>
    <property type="match status" value="1"/>
</dbReference>
<protein>
    <submittedName>
        <fullName evidence="5">Phytoene desaturase family protein</fullName>
    </submittedName>
</protein>
<dbReference type="Gene3D" id="3.90.660.50">
    <property type="match status" value="1"/>
</dbReference>
<evidence type="ECO:0000259" key="4">
    <source>
        <dbReference type="Pfam" id="PF01593"/>
    </source>
</evidence>
<dbReference type="RefSeq" id="WP_379277446.1">
    <property type="nucleotide sequence ID" value="NZ_JBHUGT010000042.1"/>
</dbReference>
<proteinExistence type="inferred from homology"/>
<dbReference type="Pfam" id="PF01593">
    <property type="entry name" value="Amino_oxidase"/>
    <property type="match status" value="1"/>
</dbReference>
<evidence type="ECO:0000256" key="1">
    <source>
        <dbReference type="ARBA" id="ARBA00001974"/>
    </source>
</evidence>
<dbReference type="InterPro" id="IPR002937">
    <property type="entry name" value="Amino_oxidase"/>
</dbReference>
<dbReference type="InterPro" id="IPR001613">
    <property type="entry name" value="Flavin_amine_oxidase"/>
</dbReference>
<dbReference type="Proteomes" id="UP001597493">
    <property type="component" value="Unassembled WGS sequence"/>
</dbReference>
<organism evidence="5 6">
    <name type="scientific">Paenibacillus thailandensis</name>
    <dbReference type="NCBI Taxonomy" id="393250"/>
    <lineage>
        <taxon>Bacteria</taxon>
        <taxon>Bacillati</taxon>
        <taxon>Bacillota</taxon>
        <taxon>Bacilli</taxon>
        <taxon>Bacillales</taxon>
        <taxon>Paenibacillaceae</taxon>
        <taxon>Paenibacillus</taxon>
    </lineage>
</organism>
<dbReference type="EMBL" id="JBHUMY010000032">
    <property type="protein sequence ID" value="MFD2662722.1"/>
    <property type="molecule type" value="Genomic_DNA"/>
</dbReference>
<comment type="similarity">
    <text evidence="3">Belongs to the carotenoid/retinoid oxidoreductase family. CrtN subfamily.</text>
</comment>
<dbReference type="InterPro" id="IPR036188">
    <property type="entry name" value="FAD/NAD-bd_sf"/>
</dbReference>
<evidence type="ECO:0000313" key="5">
    <source>
        <dbReference type="EMBL" id="MFD2662722.1"/>
    </source>
</evidence>
<dbReference type="PANTHER" id="PTHR43734">
    <property type="entry name" value="PHYTOENE DESATURASE"/>
    <property type="match status" value="1"/>
</dbReference>
<evidence type="ECO:0000313" key="6">
    <source>
        <dbReference type="Proteomes" id="UP001597493"/>
    </source>
</evidence>
<dbReference type="Gene3D" id="3.50.50.60">
    <property type="entry name" value="FAD/NAD(P)-binding domain"/>
    <property type="match status" value="1"/>
</dbReference>
<evidence type="ECO:0000256" key="2">
    <source>
        <dbReference type="ARBA" id="ARBA00023002"/>
    </source>
</evidence>
<evidence type="ECO:0000256" key="3">
    <source>
        <dbReference type="ARBA" id="ARBA00038322"/>
    </source>
</evidence>
<dbReference type="PRINTS" id="PR00757">
    <property type="entry name" value="AMINEOXDASEF"/>
</dbReference>
<dbReference type="PANTHER" id="PTHR43734:SF1">
    <property type="entry name" value="PHYTOENE DESATURASE"/>
    <property type="match status" value="1"/>
</dbReference>
<comment type="cofactor">
    <cofactor evidence="1">
        <name>FAD</name>
        <dbReference type="ChEBI" id="CHEBI:57692"/>
    </cofactor>
</comment>